<dbReference type="Gene3D" id="3.55.50.30">
    <property type="match status" value="1"/>
</dbReference>
<dbReference type="RefSeq" id="WP_204661142.1">
    <property type="nucleotide sequence ID" value="NZ_CP056775.1"/>
</dbReference>
<evidence type="ECO:0000313" key="5">
    <source>
        <dbReference type="Proteomes" id="UP000612680"/>
    </source>
</evidence>
<sequence length="367" mass="40730">MKSYQDFFLEEFYFDEAFRKWVLKPEPEDHARWEQWLSEHTEKETVVAQARELVHALQPAAQPLSAFEKKEAMDAIMRRFDEHTVVPLHQKPTFLMSRLRLAAAASVVFVALACLWFFRNPAERSLSYTQLVSASAVALREVQNTGTTAMLISLSDQSTVSLDPGSKLSYPDHFEDGSRTVYLSGSAFFQVNGNPLQPFYVYADDVVTKVLGTGFRVRSVQGERSALVSVKTGRVAVFTRETIEDDRKSGNADLAGVLIEPNQQVSVDKESAVTTKTLVEEPYPTDPGIIPTDFEDSPVSVIFKTLQKAYGIEITFDEELMKNCPVTASLAGLTFYEQLELVCDAVGAEYKVTGDHITITGGGCGTP</sequence>
<dbReference type="Proteomes" id="UP000612680">
    <property type="component" value="Chromosome"/>
</dbReference>
<dbReference type="Pfam" id="PF16344">
    <property type="entry name" value="FecR_C"/>
    <property type="match status" value="1"/>
</dbReference>
<dbReference type="InterPro" id="IPR006860">
    <property type="entry name" value="FecR"/>
</dbReference>
<evidence type="ECO:0000259" key="3">
    <source>
        <dbReference type="Pfam" id="PF16344"/>
    </source>
</evidence>
<keyword evidence="1" id="KW-0472">Membrane</keyword>
<protein>
    <submittedName>
        <fullName evidence="4">FecR domain-containing protein</fullName>
    </submittedName>
</protein>
<evidence type="ECO:0000256" key="1">
    <source>
        <dbReference type="SAM" id="Phobius"/>
    </source>
</evidence>
<evidence type="ECO:0000259" key="2">
    <source>
        <dbReference type="Pfam" id="PF04773"/>
    </source>
</evidence>
<dbReference type="Pfam" id="PF04773">
    <property type="entry name" value="FecR"/>
    <property type="match status" value="1"/>
</dbReference>
<reference evidence="4 5" key="1">
    <citation type="submission" date="2020-06" db="EMBL/GenBank/DDBJ databases">
        <title>Dyadobacter sandarakinus sp. nov., isolated from the soil of the Arctic Yellow River Station.</title>
        <authorList>
            <person name="Zhang Y."/>
            <person name="Peng F."/>
        </authorList>
    </citation>
    <scope>NUCLEOTIDE SEQUENCE [LARGE SCALE GENOMIC DNA]</scope>
    <source>
        <strain evidence="4 5">Q3-56</strain>
    </source>
</reference>
<gene>
    <name evidence="4" type="ORF">HWI92_04815</name>
</gene>
<dbReference type="EMBL" id="CP056775">
    <property type="protein sequence ID" value="QRR00272.1"/>
    <property type="molecule type" value="Genomic_DNA"/>
</dbReference>
<name>A0ABX7I2G4_9BACT</name>
<feature type="transmembrane region" description="Helical" evidence="1">
    <location>
        <begin position="99"/>
        <end position="118"/>
    </location>
</feature>
<keyword evidence="1" id="KW-1133">Transmembrane helix</keyword>
<accession>A0ABX7I2G4</accession>
<feature type="domain" description="FecR protein" evidence="2">
    <location>
        <begin position="145"/>
        <end position="235"/>
    </location>
</feature>
<dbReference type="PIRSF" id="PIRSF018266">
    <property type="entry name" value="FecR"/>
    <property type="match status" value="1"/>
</dbReference>
<dbReference type="InterPro" id="IPR012373">
    <property type="entry name" value="Ferrdict_sens_TM"/>
</dbReference>
<evidence type="ECO:0000313" key="4">
    <source>
        <dbReference type="EMBL" id="QRR00272.1"/>
    </source>
</evidence>
<dbReference type="PANTHER" id="PTHR30273">
    <property type="entry name" value="PERIPLASMIC SIGNAL SENSOR AND SIGMA FACTOR ACTIVATOR FECR-RELATED"/>
    <property type="match status" value="1"/>
</dbReference>
<keyword evidence="1" id="KW-0812">Transmembrane</keyword>
<dbReference type="PANTHER" id="PTHR30273:SF2">
    <property type="entry name" value="PROTEIN FECR"/>
    <property type="match status" value="1"/>
</dbReference>
<proteinExistence type="predicted"/>
<feature type="domain" description="Protein FecR C-terminal" evidence="3">
    <location>
        <begin position="294"/>
        <end position="359"/>
    </location>
</feature>
<organism evidence="4 5">
    <name type="scientific">Dyadobacter sandarakinus</name>
    <dbReference type="NCBI Taxonomy" id="2747268"/>
    <lineage>
        <taxon>Bacteria</taxon>
        <taxon>Pseudomonadati</taxon>
        <taxon>Bacteroidota</taxon>
        <taxon>Cytophagia</taxon>
        <taxon>Cytophagales</taxon>
        <taxon>Spirosomataceae</taxon>
        <taxon>Dyadobacter</taxon>
    </lineage>
</organism>
<dbReference type="InterPro" id="IPR032508">
    <property type="entry name" value="FecR_C"/>
</dbReference>
<keyword evidence="5" id="KW-1185">Reference proteome</keyword>
<dbReference type="Gene3D" id="2.60.120.1440">
    <property type="match status" value="1"/>
</dbReference>